<dbReference type="GO" id="GO:0036424">
    <property type="term" value="F:L-phosphoserine phosphatase activity"/>
    <property type="evidence" value="ECO:0007669"/>
    <property type="project" value="InterPro"/>
</dbReference>
<dbReference type="Gene3D" id="3.40.50.1000">
    <property type="entry name" value="HAD superfamily/HAD-like"/>
    <property type="match status" value="1"/>
</dbReference>
<keyword evidence="6" id="KW-0028">Amino-acid biosynthesis</keyword>
<dbReference type="PANTHER" id="PTHR43344:SF2">
    <property type="entry name" value="PHOSPHOSERINE PHOSPHATASE"/>
    <property type="match status" value="1"/>
</dbReference>
<evidence type="ECO:0000256" key="7">
    <source>
        <dbReference type="ARBA" id="ARBA00022723"/>
    </source>
</evidence>
<feature type="active site" description="Nucleophile" evidence="14">
    <location>
        <position position="196"/>
    </location>
</feature>
<dbReference type="NCBIfam" id="TIGR01488">
    <property type="entry name" value="HAD-SF-IB"/>
    <property type="match status" value="1"/>
</dbReference>
<dbReference type="Pfam" id="PF00702">
    <property type="entry name" value="Hydrolase"/>
    <property type="match status" value="1"/>
</dbReference>
<evidence type="ECO:0000256" key="3">
    <source>
        <dbReference type="ARBA" id="ARBA00009184"/>
    </source>
</evidence>
<name>A0A841K737_9BACT</name>
<dbReference type="GO" id="GO:0005737">
    <property type="term" value="C:cytoplasm"/>
    <property type="evidence" value="ECO:0007669"/>
    <property type="project" value="TreeGrafter"/>
</dbReference>
<dbReference type="Pfam" id="PF21086">
    <property type="entry name" value="ACT_PSP_2"/>
    <property type="match status" value="1"/>
</dbReference>
<dbReference type="OrthoDB" id="9790031at2"/>
<dbReference type="AlphaFoldDB" id="A0A841K737"/>
<dbReference type="InterPro" id="IPR049148">
    <property type="entry name" value="PSP_ACT"/>
</dbReference>
<dbReference type="GO" id="GO:0000287">
    <property type="term" value="F:magnesium ion binding"/>
    <property type="evidence" value="ECO:0007669"/>
    <property type="project" value="TreeGrafter"/>
</dbReference>
<sequence length="414" mass="45329">MSETVLLHFSGADHPGLTTALTGLLAEYDACILDVGQAVVHETLALGLLIELPSGSVFEPLKVALLAKAQSLGLHVRFTSISHESLKHWLAGQSKDRFLITLLGRAISAQQLSRVAAVLAEQELNIDRIERLSGRLSLAVHSPNANACVELRVSGVPRSQDEMRAAFLRLAQEFPIDIAFQRESIFRRNRRLFAFDMDSTLIQGEVIDELARMAGVADQVVKITESAMRGEIEFQESFRRRVALLKGLQGSRVRELLDKIPLAEGAERLICTLKTLGYKTAILSGGFTFFAHHLQARFGIDYLHANELEMANGVVTGEVTGAIVDGPRKAELLRQIAEQEKISLEQVIAVGDGANDLPMLKLAGMGIAFRAKPLVRQSASHSLTHLGLDSLLYLIGVRDRDLDTLECFKPVAVS</sequence>
<dbReference type="EC" id="3.1.3.3" evidence="4"/>
<evidence type="ECO:0000256" key="8">
    <source>
        <dbReference type="ARBA" id="ARBA00022801"/>
    </source>
</evidence>
<evidence type="ECO:0000256" key="13">
    <source>
        <dbReference type="ARBA" id="ARBA00048523"/>
    </source>
</evidence>
<dbReference type="InterPro" id="IPR050582">
    <property type="entry name" value="HAD-like_SerB"/>
</dbReference>
<dbReference type="SUPFAM" id="SSF56784">
    <property type="entry name" value="HAD-like"/>
    <property type="match status" value="1"/>
</dbReference>
<comment type="pathway">
    <text evidence="2">Amino-acid biosynthesis; L-serine biosynthesis; L-serine from 3-phospho-D-glycerate: step 3/3.</text>
</comment>
<feature type="domain" description="Phosphoserine phosphatase ACT" evidence="15">
    <location>
        <begin position="100"/>
        <end position="180"/>
    </location>
</feature>
<keyword evidence="7" id="KW-0479">Metal-binding</keyword>
<evidence type="ECO:0000256" key="14">
    <source>
        <dbReference type="PIRSR" id="PIRSR604469-1"/>
    </source>
</evidence>
<dbReference type="SFLD" id="SFLDF00029">
    <property type="entry name" value="phosphoserine_phosphatase"/>
    <property type="match status" value="1"/>
</dbReference>
<evidence type="ECO:0000256" key="10">
    <source>
        <dbReference type="ARBA" id="ARBA00023299"/>
    </source>
</evidence>
<gene>
    <name evidence="16" type="ORF">HNQ77_004922</name>
</gene>
<dbReference type="CDD" id="cd04871">
    <property type="entry name" value="ACT_PSP_2"/>
    <property type="match status" value="1"/>
</dbReference>
<keyword evidence="9" id="KW-0460">Magnesium</keyword>
<evidence type="ECO:0000256" key="4">
    <source>
        <dbReference type="ARBA" id="ARBA00012640"/>
    </source>
</evidence>
<comment type="similarity">
    <text evidence="3">Belongs to the HAD-like hydrolase superfamily. SerB family.</text>
</comment>
<evidence type="ECO:0000256" key="11">
    <source>
        <dbReference type="ARBA" id="ARBA00031693"/>
    </source>
</evidence>
<keyword evidence="17" id="KW-1185">Reference proteome</keyword>
<comment type="cofactor">
    <cofactor evidence="1">
        <name>Mg(2+)</name>
        <dbReference type="ChEBI" id="CHEBI:18420"/>
    </cofactor>
</comment>
<accession>A0A841K737</accession>
<dbReference type="Gene3D" id="3.30.70.260">
    <property type="match status" value="2"/>
</dbReference>
<dbReference type="InterPro" id="IPR036412">
    <property type="entry name" value="HAD-like_sf"/>
</dbReference>
<keyword evidence="10" id="KW-0718">Serine biosynthesis</keyword>
<dbReference type="InterPro" id="IPR045865">
    <property type="entry name" value="ACT-like_dom_sf"/>
</dbReference>
<dbReference type="SFLD" id="SFLDG01137">
    <property type="entry name" value="C1.6.1:_Phosphoserine_Phosphat"/>
    <property type="match status" value="1"/>
</dbReference>
<protein>
    <recommendedName>
        <fullName evidence="5">Phosphoserine phosphatase</fullName>
        <ecNumber evidence="4">3.1.3.3</ecNumber>
    </recommendedName>
    <alternativeName>
        <fullName evidence="11">O-phosphoserine phosphohydrolase</fullName>
    </alternativeName>
</protein>
<dbReference type="Proteomes" id="UP000538666">
    <property type="component" value="Unassembled WGS sequence"/>
</dbReference>
<keyword evidence="8 16" id="KW-0378">Hydrolase</keyword>
<dbReference type="NCBIfam" id="TIGR00338">
    <property type="entry name" value="serB"/>
    <property type="match status" value="1"/>
</dbReference>
<dbReference type="UniPathway" id="UPA00135">
    <property type="reaction ID" value="UER00198"/>
</dbReference>
<dbReference type="SFLD" id="SFLDG01136">
    <property type="entry name" value="C1.6:_Phosphoserine_Phosphatas"/>
    <property type="match status" value="1"/>
</dbReference>
<dbReference type="CDD" id="cd04870">
    <property type="entry name" value="ACT_PSP_1"/>
    <property type="match status" value="1"/>
</dbReference>
<dbReference type="CDD" id="cd07500">
    <property type="entry name" value="HAD_PSP"/>
    <property type="match status" value="1"/>
</dbReference>
<comment type="caution">
    <text evidence="16">The sequence shown here is derived from an EMBL/GenBank/DDBJ whole genome shotgun (WGS) entry which is preliminary data.</text>
</comment>
<comment type="catalytic activity">
    <reaction evidence="13">
        <text>O-phospho-D-serine + H2O = D-serine + phosphate</text>
        <dbReference type="Rhea" id="RHEA:24873"/>
        <dbReference type="ChEBI" id="CHEBI:15377"/>
        <dbReference type="ChEBI" id="CHEBI:35247"/>
        <dbReference type="ChEBI" id="CHEBI:43474"/>
        <dbReference type="ChEBI" id="CHEBI:58680"/>
        <dbReference type="EC" id="3.1.3.3"/>
    </reaction>
</comment>
<dbReference type="SUPFAM" id="SSF55021">
    <property type="entry name" value="ACT-like"/>
    <property type="match status" value="1"/>
</dbReference>
<evidence type="ECO:0000256" key="2">
    <source>
        <dbReference type="ARBA" id="ARBA00005135"/>
    </source>
</evidence>
<dbReference type="EMBL" id="JACHEK010000011">
    <property type="protein sequence ID" value="MBB6146941.1"/>
    <property type="molecule type" value="Genomic_DNA"/>
</dbReference>
<proteinExistence type="inferred from homology"/>
<dbReference type="GO" id="GO:0006564">
    <property type="term" value="P:L-serine biosynthetic process"/>
    <property type="evidence" value="ECO:0007669"/>
    <property type="project" value="UniProtKB-KW"/>
</dbReference>
<evidence type="ECO:0000313" key="16">
    <source>
        <dbReference type="EMBL" id="MBB6146941.1"/>
    </source>
</evidence>
<dbReference type="PANTHER" id="PTHR43344">
    <property type="entry name" value="PHOSPHOSERINE PHOSPHATASE"/>
    <property type="match status" value="1"/>
</dbReference>
<evidence type="ECO:0000256" key="6">
    <source>
        <dbReference type="ARBA" id="ARBA00022605"/>
    </source>
</evidence>
<evidence type="ECO:0000259" key="15">
    <source>
        <dbReference type="Pfam" id="PF21086"/>
    </source>
</evidence>
<evidence type="ECO:0000256" key="12">
    <source>
        <dbReference type="ARBA" id="ARBA00048138"/>
    </source>
</evidence>
<organism evidence="16 17">
    <name type="scientific">Silvibacterium bohemicum</name>
    <dbReference type="NCBI Taxonomy" id="1577686"/>
    <lineage>
        <taxon>Bacteria</taxon>
        <taxon>Pseudomonadati</taxon>
        <taxon>Acidobacteriota</taxon>
        <taxon>Terriglobia</taxon>
        <taxon>Terriglobales</taxon>
        <taxon>Acidobacteriaceae</taxon>
        <taxon>Silvibacterium</taxon>
    </lineage>
</organism>
<evidence type="ECO:0000256" key="5">
    <source>
        <dbReference type="ARBA" id="ARBA00015196"/>
    </source>
</evidence>
<dbReference type="SFLD" id="SFLDS00003">
    <property type="entry name" value="Haloacid_Dehalogenase"/>
    <property type="match status" value="1"/>
</dbReference>
<dbReference type="InterPro" id="IPR004469">
    <property type="entry name" value="PSP"/>
</dbReference>
<dbReference type="RefSeq" id="WP_050061211.1">
    <property type="nucleotide sequence ID" value="NZ_JACHEK010000011.1"/>
</dbReference>
<evidence type="ECO:0000256" key="9">
    <source>
        <dbReference type="ARBA" id="ARBA00022842"/>
    </source>
</evidence>
<dbReference type="Pfam" id="PF13740">
    <property type="entry name" value="ACT_6"/>
    <property type="match status" value="1"/>
</dbReference>
<evidence type="ECO:0000313" key="17">
    <source>
        <dbReference type="Proteomes" id="UP000538666"/>
    </source>
</evidence>
<reference evidence="16 17" key="1">
    <citation type="submission" date="2020-08" db="EMBL/GenBank/DDBJ databases">
        <title>Genomic Encyclopedia of Type Strains, Phase IV (KMG-IV): sequencing the most valuable type-strain genomes for metagenomic binning, comparative biology and taxonomic classification.</title>
        <authorList>
            <person name="Goeker M."/>
        </authorList>
    </citation>
    <scope>NUCLEOTIDE SEQUENCE [LARGE SCALE GENOMIC DNA]</scope>
    <source>
        <strain evidence="16 17">DSM 103733</strain>
    </source>
</reference>
<evidence type="ECO:0000256" key="1">
    <source>
        <dbReference type="ARBA" id="ARBA00001946"/>
    </source>
</evidence>
<dbReference type="InterPro" id="IPR023214">
    <property type="entry name" value="HAD_sf"/>
</dbReference>
<feature type="active site" description="Proton donor" evidence="14">
    <location>
        <position position="198"/>
    </location>
</feature>
<comment type="catalytic activity">
    <reaction evidence="12">
        <text>O-phospho-L-serine + H2O = L-serine + phosphate</text>
        <dbReference type="Rhea" id="RHEA:21208"/>
        <dbReference type="ChEBI" id="CHEBI:15377"/>
        <dbReference type="ChEBI" id="CHEBI:33384"/>
        <dbReference type="ChEBI" id="CHEBI:43474"/>
        <dbReference type="ChEBI" id="CHEBI:57524"/>
        <dbReference type="EC" id="3.1.3.3"/>
    </reaction>
</comment>